<dbReference type="AlphaFoldDB" id="A0AAD9ZFJ6"/>
<evidence type="ECO:0000313" key="1">
    <source>
        <dbReference type="EMBL" id="KAK3175975.1"/>
    </source>
</evidence>
<dbReference type="Proteomes" id="UP001276659">
    <property type="component" value="Unassembled WGS sequence"/>
</dbReference>
<proteinExistence type="predicted"/>
<dbReference type="EMBL" id="JASNWA010000004">
    <property type="protein sequence ID" value="KAK3175975.1"/>
    <property type="molecule type" value="Genomic_DNA"/>
</dbReference>
<sequence>MGFQLKRNRATNVHTQLERQLSLRRHQFKRRHLKPSQYVSQIATLDTSAIYTLTYGFGFDDRGTTPSDICTITASLGSIVLDTYALPQGAFEDSGPTTTRKVDDVVPLSGNEKLEVSFRSTGGVGFADVYLPGVCLITPQNTHEMMIAPQIYFVIAHTLLFAGAEELLRLNPNQTTILTQAPPIPAPLTLLNQSIAPVNISLSTNFNIQCSWQRYGFISTSVDCESAWRFFLPSTVERAWVLRRPGAQEDAYGLPLMIMGGKLGGNITIQNASSADGRK</sequence>
<name>A0AAD9ZFJ6_9LECA</name>
<gene>
    <name evidence="1" type="ORF">OEA41_007297</name>
</gene>
<protein>
    <submittedName>
        <fullName evidence="1">Uncharacterized protein</fullName>
    </submittedName>
</protein>
<reference evidence="1" key="1">
    <citation type="submission" date="2022-11" db="EMBL/GenBank/DDBJ databases">
        <title>Chromosomal genome sequence assembly and mating type (MAT) locus characterization of the leprose asexual lichenized fungus Lepraria neglecta (Nyl.) Erichsen.</title>
        <authorList>
            <person name="Allen J.L."/>
            <person name="Pfeffer B."/>
        </authorList>
    </citation>
    <scope>NUCLEOTIDE SEQUENCE</scope>
    <source>
        <strain evidence="1">Allen 5258</strain>
    </source>
</reference>
<keyword evidence="2" id="KW-1185">Reference proteome</keyword>
<organism evidence="1 2">
    <name type="scientific">Lepraria neglecta</name>
    <dbReference type="NCBI Taxonomy" id="209136"/>
    <lineage>
        <taxon>Eukaryota</taxon>
        <taxon>Fungi</taxon>
        <taxon>Dikarya</taxon>
        <taxon>Ascomycota</taxon>
        <taxon>Pezizomycotina</taxon>
        <taxon>Lecanoromycetes</taxon>
        <taxon>OSLEUM clade</taxon>
        <taxon>Lecanoromycetidae</taxon>
        <taxon>Lecanorales</taxon>
        <taxon>Lecanorineae</taxon>
        <taxon>Stereocaulaceae</taxon>
        <taxon>Lepraria</taxon>
    </lineage>
</organism>
<accession>A0AAD9ZFJ6</accession>
<evidence type="ECO:0000313" key="2">
    <source>
        <dbReference type="Proteomes" id="UP001276659"/>
    </source>
</evidence>
<comment type="caution">
    <text evidence="1">The sequence shown here is derived from an EMBL/GenBank/DDBJ whole genome shotgun (WGS) entry which is preliminary data.</text>
</comment>